<evidence type="ECO:0000313" key="5">
    <source>
        <dbReference type="Proteomes" id="UP000032352"/>
    </source>
</evidence>
<dbReference type="SUPFAM" id="SSF50998">
    <property type="entry name" value="Quinoprotein alcohol dehydrogenase-like"/>
    <property type="match status" value="1"/>
</dbReference>
<accession>A0AAE9Z315</accession>
<feature type="repeat" description="WD" evidence="3">
    <location>
        <begin position="175"/>
        <end position="216"/>
    </location>
</feature>
<organism evidence="4 5">
    <name type="scientific">Thalassomonas viridans</name>
    <dbReference type="NCBI Taxonomy" id="137584"/>
    <lineage>
        <taxon>Bacteria</taxon>
        <taxon>Pseudomonadati</taxon>
        <taxon>Pseudomonadota</taxon>
        <taxon>Gammaproteobacteria</taxon>
        <taxon>Alteromonadales</taxon>
        <taxon>Colwelliaceae</taxon>
        <taxon>Thalassomonas</taxon>
    </lineage>
</organism>
<dbReference type="PROSITE" id="PS50082">
    <property type="entry name" value="WD_REPEATS_2"/>
    <property type="match status" value="3"/>
</dbReference>
<evidence type="ECO:0008006" key="6">
    <source>
        <dbReference type="Google" id="ProtNLM"/>
    </source>
</evidence>
<keyword evidence="2" id="KW-0677">Repeat</keyword>
<dbReference type="PROSITE" id="PS50294">
    <property type="entry name" value="WD_REPEATS_REGION"/>
    <property type="match status" value="2"/>
</dbReference>
<dbReference type="InterPro" id="IPR015943">
    <property type="entry name" value="WD40/YVTN_repeat-like_dom_sf"/>
</dbReference>
<feature type="repeat" description="WD" evidence="3">
    <location>
        <begin position="216"/>
        <end position="257"/>
    </location>
</feature>
<sequence>MPREKSINILSSFNKVKNKIFKSAFVLFLPLLLTACQPSGSTPDQRWQHAVEGAYAADISNDGRLSVVSSIHHGISLWDLEQNALKYTWFQQQDSADNLVLAADISDNNSHVLTASSSNFALWNINTGQAQGYWQVRESRIRDIALSNNGSHILIGKGNGAVVHVTLANGRRLEFLGHQERINSVDMLPNGRIAISGSNDFVAYVWDTRSGQVIYRFNHPSRVTKVALDPRGRYAFTADSKKAAYVWDLKTGERLGNLKYTNRQEVFSSVQFSEDGKRLLTGAPSRKVSLWDIATGKRLESWRVTPREDIRPAGAVVYSVAFRDNKHILTESSSGYAELWPITQ</sequence>
<dbReference type="KEGG" id="tvd:SG34_001495"/>
<gene>
    <name evidence="4" type="ORF">SG34_001495</name>
</gene>
<dbReference type="InterPro" id="IPR001680">
    <property type="entry name" value="WD40_rpt"/>
</dbReference>
<dbReference type="Proteomes" id="UP000032352">
    <property type="component" value="Chromosome"/>
</dbReference>
<proteinExistence type="predicted"/>
<dbReference type="InterPro" id="IPR011047">
    <property type="entry name" value="Quinoprotein_ADH-like_sf"/>
</dbReference>
<evidence type="ECO:0000256" key="2">
    <source>
        <dbReference type="ARBA" id="ARBA00022737"/>
    </source>
</evidence>
<dbReference type="PANTHER" id="PTHR19879:SF9">
    <property type="entry name" value="TRANSCRIPTION INITIATION FACTOR TFIID SUBUNIT 5"/>
    <property type="match status" value="1"/>
</dbReference>
<evidence type="ECO:0000256" key="1">
    <source>
        <dbReference type="ARBA" id="ARBA00022574"/>
    </source>
</evidence>
<evidence type="ECO:0000313" key="4">
    <source>
        <dbReference type="EMBL" id="WDE05643.1"/>
    </source>
</evidence>
<feature type="repeat" description="WD" evidence="3">
    <location>
        <begin position="260"/>
        <end position="301"/>
    </location>
</feature>
<reference evidence="4 5" key="1">
    <citation type="journal article" date="2015" name="Genome Announc.">
        <title>Draft Genome Sequences of Marine Isolates of Thalassomonas viridans and Thalassomonas actiniarum.</title>
        <authorList>
            <person name="Olonade I."/>
            <person name="van Zyl L.J."/>
            <person name="Trindade M."/>
        </authorList>
    </citation>
    <scope>NUCLEOTIDE SEQUENCE [LARGE SCALE GENOMIC DNA]</scope>
    <source>
        <strain evidence="4 5">XOM25</strain>
    </source>
</reference>
<dbReference type="AlphaFoldDB" id="A0AAE9Z315"/>
<keyword evidence="1 3" id="KW-0853">WD repeat</keyword>
<keyword evidence="5" id="KW-1185">Reference proteome</keyword>
<dbReference type="InterPro" id="IPR019775">
    <property type="entry name" value="WD40_repeat_CS"/>
</dbReference>
<dbReference type="Pfam" id="PF00400">
    <property type="entry name" value="WD40"/>
    <property type="match status" value="3"/>
</dbReference>
<dbReference type="SMART" id="SM00320">
    <property type="entry name" value="WD40"/>
    <property type="match status" value="7"/>
</dbReference>
<evidence type="ECO:0000256" key="3">
    <source>
        <dbReference type="PROSITE-ProRule" id="PRU00221"/>
    </source>
</evidence>
<reference evidence="4 5" key="2">
    <citation type="journal article" date="2022" name="Mar. Drugs">
        <title>Bioassay-Guided Fractionation Leads to the Detection of Cholic Acid Generated by the Rare Thalassomonas sp.</title>
        <authorList>
            <person name="Pheiffer F."/>
            <person name="Schneider Y.K."/>
            <person name="Hansen E.H."/>
            <person name="Andersen J.H."/>
            <person name="Isaksson J."/>
            <person name="Busche T."/>
            <person name="R C."/>
            <person name="Kalinowski J."/>
            <person name="Zyl L.V."/>
            <person name="Trindade M."/>
        </authorList>
    </citation>
    <scope>NUCLEOTIDE SEQUENCE [LARGE SCALE GENOMIC DNA]</scope>
    <source>
        <strain evidence="4 5">XOM25</strain>
    </source>
</reference>
<dbReference type="PROSITE" id="PS00678">
    <property type="entry name" value="WD_REPEATS_1"/>
    <property type="match status" value="1"/>
</dbReference>
<dbReference type="Gene3D" id="2.130.10.10">
    <property type="entry name" value="YVTN repeat-like/Quinoprotein amine dehydrogenase"/>
    <property type="match status" value="2"/>
</dbReference>
<protein>
    <recommendedName>
        <fullName evidence="6">Vegetatible incompatibility protein HET-E-1</fullName>
    </recommendedName>
</protein>
<dbReference type="PANTHER" id="PTHR19879">
    <property type="entry name" value="TRANSCRIPTION INITIATION FACTOR TFIID"/>
    <property type="match status" value="1"/>
</dbReference>
<dbReference type="EMBL" id="CP059733">
    <property type="protein sequence ID" value="WDE05643.1"/>
    <property type="molecule type" value="Genomic_DNA"/>
</dbReference>
<name>A0AAE9Z315_9GAMM</name>